<reference evidence="2 3" key="1">
    <citation type="submission" date="2021-08" db="EMBL/GenBank/DDBJ databases">
        <authorList>
            <person name="Tuo L."/>
        </authorList>
    </citation>
    <scope>NUCLEOTIDE SEQUENCE [LARGE SCALE GENOMIC DNA]</scope>
    <source>
        <strain evidence="2 3">JCM 31229</strain>
    </source>
</reference>
<feature type="signal peptide" evidence="1">
    <location>
        <begin position="1"/>
        <end position="19"/>
    </location>
</feature>
<organism evidence="2 3">
    <name type="scientific">Sphingomonas colocasiae</name>
    <dbReference type="NCBI Taxonomy" id="1848973"/>
    <lineage>
        <taxon>Bacteria</taxon>
        <taxon>Pseudomonadati</taxon>
        <taxon>Pseudomonadota</taxon>
        <taxon>Alphaproteobacteria</taxon>
        <taxon>Sphingomonadales</taxon>
        <taxon>Sphingomonadaceae</taxon>
        <taxon>Sphingomonas</taxon>
    </lineage>
</organism>
<evidence type="ECO:0000256" key="1">
    <source>
        <dbReference type="SAM" id="SignalP"/>
    </source>
</evidence>
<accession>A0ABS7PIL5</accession>
<proteinExistence type="predicted"/>
<feature type="chain" id="PRO_5046426493" description="Lipoprotein" evidence="1">
    <location>
        <begin position="20"/>
        <end position="145"/>
    </location>
</feature>
<keyword evidence="3" id="KW-1185">Reference proteome</keyword>
<sequence length="145" mass="15080">MSKRISDRATSLGVLAALAALLAGCDGNRTTDQSALAEVEAQARSEAADDGRIDCAPAGETAFQRACEIERGRDRENHVTLTIRHPDGGFRRLLVTGDGRGVIAADGAEQAVVTTISPREIEVALGGNRYRLPATVKPGAAAAGQ</sequence>
<dbReference type="Proteomes" id="UP000706039">
    <property type="component" value="Unassembled WGS sequence"/>
</dbReference>
<name>A0ABS7PIL5_9SPHN</name>
<comment type="caution">
    <text evidence="2">The sequence shown here is derived from an EMBL/GenBank/DDBJ whole genome shotgun (WGS) entry which is preliminary data.</text>
</comment>
<dbReference type="PROSITE" id="PS51257">
    <property type="entry name" value="PROKAR_LIPOPROTEIN"/>
    <property type="match status" value="1"/>
</dbReference>
<dbReference type="RefSeq" id="WP_222988226.1">
    <property type="nucleotide sequence ID" value="NZ_JAINVV010000001.1"/>
</dbReference>
<evidence type="ECO:0000313" key="2">
    <source>
        <dbReference type="EMBL" id="MBY8821140.1"/>
    </source>
</evidence>
<evidence type="ECO:0008006" key="4">
    <source>
        <dbReference type="Google" id="ProtNLM"/>
    </source>
</evidence>
<evidence type="ECO:0000313" key="3">
    <source>
        <dbReference type="Proteomes" id="UP000706039"/>
    </source>
</evidence>
<dbReference type="EMBL" id="JAINVV010000001">
    <property type="protein sequence ID" value="MBY8821140.1"/>
    <property type="molecule type" value="Genomic_DNA"/>
</dbReference>
<protein>
    <recommendedName>
        <fullName evidence="4">Lipoprotein</fullName>
    </recommendedName>
</protein>
<gene>
    <name evidence="2" type="ORF">K7G82_02480</name>
</gene>
<keyword evidence="1" id="KW-0732">Signal</keyword>